<evidence type="ECO:0000256" key="3">
    <source>
        <dbReference type="ARBA" id="ARBA00022842"/>
    </source>
</evidence>
<evidence type="ECO:0000256" key="2">
    <source>
        <dbReference type="ARBA" id="ARBA00022723"/>
    </source>
</evidence>
<dbReference type="Proteomes" id="UP000502345">
    <property type="component" value="Chromosome"/>
</dbReference>
<comment type="cofactor">
    <cofactor evidence="1">
        <name>Mg(2+)</name>
        <dbReference type="ChEBI" id="CHEBI:18420"/>
    </cofactor>
</comment>
<sequence length="288" mass="31052">MESAEASVRRSATPSWLSGLTTFLFTPGSSEKLLAKALRSPADAVVIDWEDAVRSDEKAKARELTSRVLSEPQSFQGPCLVRVNAVDTPDHHADIAALADVEPDAIVLPKASVCALDSLHDNGLPVIAIVETAIGLQDVERIANHRLVQAVAFGAVDFATELGIVPSANGLEFLYARSRIVVASVAAGLRSPIDTAYVDVACSEGLEREAKFAKSQGFGAKFCIHPGQLDIVARAFRPSEKDLEWARQVLEYLPPQHNGGVFRAGDTMVDGPVLMRAQRILQQCEEQQ</sequence>
<dbReference type="PANTHER" id="PTHR32308">
    <property type="entry name" value="LYASE BETA SUBUNIT, PUTATIVE (AFU_ORTHOLOGUE AFUA_4G13030)-RELATED"/>
    <property type="match status" value="1"/>
</dbReference>
<evidence type="ECO:0000313" key="7">
    <source>
        <dbReference type="EMBL" id="QIP37884.1"/>
    </source>
</evidence>
<accession>A0A6G9CLU9</accession>
<dbReference type="PANTHER" id="PTHR32308:SF0">
    <property type="entry name" value="HPCH_HPAI ALDOLASE_CITRATE LYASE DOMAIN-CONTAINING PROTEIN"/>
    <property type="match status" value="1"/>
</dbReference>
<evidence type="ECO:0000313" key="8">
    <source>
        <dbReference type="Proteomes" id="UP000502345"/>
    </source>
</evidence>
<dbReference type="InterPro" id="IPR005000">
    <property type="entry name" value="Aldolase/citrate-lyase_domain"/>
</dbReference>
<name>A0A6G9CLU9_RHOER</name>
<evidence type="ECO:0000259" key="6">
    <source>
        <dbReference type="Pfam" id="PF03328"/>
    </source>
</evidence>
<feature type="binding site" evidence="4">
    <location>
        <position position="82"/>
    </location>
    <ligand>
        <name>substrate</name>
    </ligand>
</feature>
<gene>
    <name evidence="7" type="ORF">G9444_0640</name>
</gene>
<feature type="binding site" evidence="5">
    <location>
        <position position="157"/>
    </location>
    <ligand>
        <name>Mg(2+)</name>
        <dbReference type="ChEBI" id="CHEBI:18420"/>
    </ligand>
</feature>
<proteinExistence type="predicted"/>
<keyword evidence="2 5" id="KW-0479">Metal-binding</keyword>
<dbReference type="Gene3D" id="3.20.20.60">
    <property type="entry name" value="Phosphoenolpyruvate-binding domains"/>
    <property type="match status" value="1"/>
</dbReference>
<evidence type="ECO:0000256" key="4">
    <source>
        <dbReference type="PIRSR" id="PIRSR015582-1"/>
    </source>
</evidence>
<dbReference type="SUPFAM" id="SSF51621">
    <property type="entry name" value="Phosphoenolpyruvate/pyruvate domain"/>
    <property type="match status" value="1"/>
</dbReference>
<dbReference type="GO" id="GO:0016829">
    <property type="term" value="F:lyase activity"/>
    <property type="evidence" value="ECO:0007669"/>
    <property type="project" value="UniProtKB-KW"/>
</dbReference>
<keyword evidence="3 5" id="KW-0460">Magnesium</keyword>
<reference evidence="7 8" key="1">
    <citation type="submission" date="2020-03" db="EMBL/GenBank/DDBJ databases">
        <title>Screen low temperature-resistant strains for efficient degradation of petroleum hydrocarbons under the low temperature.</title>
        <authorList>
            <person name="Wang Y."/>
            <person name="Chen J."/>
        </authorList>
    </citation>
    <scope>NUCLEOTIDE SEQUENCE [LARGE SCALE GENOMIC DNA]</scope>
    <source>
        <strain evidence="7 8">KB1</strain>
    </source>
</reference>
<dbReference type="GO" id="GO:0006107">
    <property type="term" value="P:oxaloacetate metabolic process"/>
    <property type="evidence" value="ECO:0007669"/>
    <property type="project" value="TreeGrafter"/>
</dbReference>
<dbReference type="InterPro" id="IPR015813">
    <property type="entry name" value="Pyrv/PenolPyrv_kinase-like_dom"/>
</dbReference>
<protein>
    <submittedName>
        <fullName evidence="7">CoA ester lyase</fullName>
    </submittedName>
</protein>
<dbReference type="InterPro" id="IPR040442">
    <property type="entry name" value="Pyrv_kinase-like_dom_sf"/>
</dbReference>
<feature type="binding site" evidence="4">
    <location>
        <position position="131"/>
    </location>
    <ligand>
        <name>substrate</name>
    </ligand>
</feature>
<evidence type="ECO:0000256" key="1">
    <source>
        <dbReference type="ARBA" id="ARBA00001946"/>
    </source>
</evidence>
<dbReference type="Pfam" id="PF03328">
    <property type="entry name" value="HpcH_HpaI"/>
    <property type="match status" value="1"/>
</dbReference>
<feature type="binding site" evidence="5">
    <location>
        <position position="131"/>
    </location>
    <ligand>
        <name>Mg(2+)</name>
        <dbReference type="ChEBI" id="CHEBI:18420"/>
    </ligand>
</feature>
<dbReference type="EMBL" id="CP050124">
    <property type="protein sequence ID" value="QIP37884.1"/>
    <property type="molecule type" value="Genomic_DNA"/>
</dbReference>
<feature type="domain" description="HpcH/HpaI aldolase/citrate lyase" evidence="6">
    <location>
        <begin position="23"/>
        <end position="226"/>
    </location>
</feature>
<dbReference type="GO" id="GO:0000287">
    <property type="term" value="F:magnesium ion binding"/>
    <property type="evidence" value="ECO:0007669"/>
    <property type="project" value="TreeGrafter"/>
</dbReference>
<dbReference type="AlphaFoldDB" id="A0A6G9CLU9"/>
<keyword evidence="7" id="KW-0456">Lyase</keyword>
<evidence type="ECO:0000256" key="5">
    <source>
        <dbReference type="PIRSR" id="PIRSR015582-2"/>
    </source>
</evidence>
<organism evidence="7 8">
    <name type="scientific">Rhodococcus erythropolis</name>
    <name type="common">Arthrobacter picolinophilus</name>
    <dbReference type="NCBI Taxonomy" id="1833"/>
    <lineage>
        <taxon>Bacteria</taxon>
        <taxon>Bacillati</taxon>
        <taxon>Actinomycetota</taxon>
        <taxon>Actinomycetes</taxon>
        <taxon>Mycobacteriales</taxon>
        <taxon>Nocardiaceae</taxon>
        <taxon>Rhodococcus</taxon>
        <taxon>Rhodococcus erythropolis group</taxon>
    </lineage>
</organism>
<dbReference type="RefSeq" id="WP_166501741.1">
    <property type="nucleotide sequence ID" value="NZ_CP050124.1"/>
</dbReference>
<dbReference type="InterPro" id="IPR011206">
    <property type="entry name" value="Citrate_lyase_beta/mcl1/mcl2"/>
</dbReference>
<dbReference type="PIRSF" id="PIRSF015582">
    <property type="entry name" value="Cit_lyase_B"/>
    <property type="match status" value="1"/>
</dbReference>